<keyword evidence="4 6" id="KW-1133">Transmembrane helix</keyword>
<dbReference type="InterPro" id="IPR036259">
    <property type="entry name" value="MFS_trans_sf"/>
</dbReference>
<evidence type="ECO:0000313" key="7">
    <source>
        <dbReference type="EMBL" id="VBB30333.1"/>
    </source>
</evidence>
<dbReference type="GO" id="GO:0005765">
    <property type="term" value="C:lysosomal membrane"/>
    <property type="evidence" value="ECO:0007669"/>
    <property type="project" value="TreeGrafter"/>
</dbReference>
<keyword evidence="8" id="KW-1185">Reference proteome</keyword>
<evidence type="ECO:0000256" key="5">
    <source>
        <dbReference type="ARBA" id="ARBA00023136"/>
    </source>
</evidence>
<evidence type="ECO:0008006" key="9">
    <source>
        <dbReference type="Google" id="ProtNLM"/>
    </source>
</evidence>
<name>A0A498SA65_ACAVI</name>
<dbReference type="InterPro" id="IPR011701">
    <property type="entry name" value="MFS"/>
</dbReference>
<dbReference type="GO" id="GO:0012505">
    <property type="term" value="C:endomembrane system"/>
    <property type="evidence" value="ECO:0007669"/>
    <property type="project" value="UniProtKB-SubCell"/>
</dbReference>
<dbReference type="InterPro" id="IPR051068">
    <property type="entry name" value="MFS_Domain-Containing_Protein"/>
</dbReference>
<feature type="transmembrane region" description="Helical" evidence="6">
    <location>
        <begin position="282"/>
        <end position="304"/>
    </location>
</feature>
<feature type="transmembrane region" description="Helical" evidence="6">
    <location>
        <begin position="113"/>
        <end position="133"/>
    </location>
</feature>
<feature type="transmembrane region" description="Helical" evidence="6">
    <location>
        <begin position="52"/>
        <end position="74"/>
    </location>
</feature>
<feature type="transmembrane region" description="Helical" evidence="6">
    <location>
        <begin position="249"/>
        <end position="270"/>
    </location>
</feature>
<feature type="transmembrane region" description="Helical" evidence="6">
    <location>
        <begin position="145"/>
        <end position="167"/>
    </location>
</feature>
<dbReference type="Pfam" id="PF07690">
    <property type="entry name" value="MFS_1"/>
    <property type="match status" value="1"/>
</dbReference>
<dbReference type="Gene3D" id="1.20.1250.20">
    <property type="entry name" value="MFS general substrate transporter like domains"/>
    <property type="match status" value="1"/>
</dbReference>
<evidence type="ECO:0000313" key="8">
    <source>
        <dbReference type="Proteomes" id="UP000276991"/>
    </source>
</evidence>
<dbReference type="PANTHER" id="PTHR23510:SF3">
    <property type="entry name" value="MAJOR FACILITATOR SUPERFAMILY DOMAIN-CONTAINING PROTEIN 8"/>
    <property type="match status" value="1"/>
</dbReference>
<comment type="subcellular location">
    <subcellularLocation>
        <location evidence="1">Endomembrane system</location>
        <topology evidence="1">Multi-pass membrane protein</topology>
    </subcellularLocation>
</comment>
<organism evidence="7 8">
    <name type="scientific">Acanthocheilonema viteae</name>
    <name type="common">Filarial nematode worm</name>
    <name type="synonym">Dipetalonema viteae</name>
    <dbReference type="NCBI Taxonomy" id="6277"/>
    <lineage>
        <taxon>Eukaryota</taxon>
        <taxon>Metazoa</taxon>
        <taxon>Ecdysozoa</taxon>
        <taxon>Nematoda</taxon>
        <taxon>Chromadorea</taxon>
        <taxon>Rhabditida</taxon>
        <taxon>Spirurina</taxon>
        <taxon>Spiruromorpha</taxon>
        <taxon>Filarioidea</taxon>
        <taxon>Onchocercidae</taxon>
        <taxon>Acanthocheilonema</taxon>
    </lineage>
</organism>
<dbReference type="Proteomes" id="UP000276991">
    <property type="component" value="Unassembled WGS sequence"/>
</dbReference>
<gene>
    <name evidence="7" type="ORF">NAV_LOCUS5124</name>
</gene>
<feature type="transmembrane region" description="Helical" evidence="6">
    <location>
        <begin position="86"/>
        <end position="107"/>
    </location>
</feature>
<dbReference type="EMBL" id="UPTC01000847">
    <property type="protein sequence ID" value="VBB30333.1"/>
    <property type="molecule type" value="Genomic_DNA"/>
</dbReference>
<keyword evidence="2" id="KW-0813">Transport</keyword>
<sequence>MCSKAVKLRFRQKMTVSTVSNEKVDSPSTATINLDEGKTPWGSLDSSANLEFFGWAIASYSIGSTISNFFFGLWNQKTMSTKYPASFGNFLMALGNLLYGFLPTIGAKKWSMLLARFIVGLGSGNLCVLRTYAATASIPHDRTKALSITIVSFVLGLSIGPALQAWFTPLGRSGFQINIVVINMYTLPAFLMVVISLISIVLLCTIFTEKYSGILRSDKSGIDYFSVNIKEMAPPFTIAMYNWTDYQAVLYNGIIQSICCVLNVMCYFIIGFTPLQHCNKRAMIVIGLTCFAAYHVINLPWPFYTEYLDFIKQQKNDVKTRVEL</sequence>
<evidence type="ECO:0000256" key="4">
    <source>
        <dbReference type="ARBA" id="ARBA00022989"/>
    </source>
</evidence>
<protein>
    <recommendedName>
        <fullName evidence="9">Major facilitator superfamily (MFS) profile domain-containing protein</fullName>
    </recommendedName>
</protein>
<evidence type="ECO:0000256" key="6">
    <source>
        <dbReference type="SAM" id="Phobius"/>
    </source>
</evidence>
<keyword evidence="5 6" id="KW-0472">Membrane</keyword>
<evidence type="ECO:0000256" key="1">
    <source>
        <dbReference type="ARBA" id="ARBA00004127"/>
    </source>
</evidence>
<dbReference type="OrthoDB" id="370281at2759"/>
<dbReference type="GO" id="GO:0022857">
    <property type="term" value="F:transmembrane transporter activity"/>
    <property type="evidence" value="ECO:0007669"/>
    <property type="project" value="InterPro"/>
</dbReference>
<dbReference type="PANTHER" id="PTHR23510">
    <property type="entry name" value="INNER MEMBRANE TRANSPORT PROTEIN YAJR"/>
    <property type="match status" value="1"/>
</dbReference>
<accession>A0A498SA65</accession>
<evidence type="ECO:0000256" key="3">
    <source>
        <dbReference type="ARBA" id="ARBA00022692"/>
    </source>
</evidence>
<feature type="transmembrane region" description="Helical" evidence="6">
    <location>
        <begin position="187"/>
        <end position="207"/>
    </location>
</feature>
<dbReference type="STRING" id="6277.A0A498SA65"/>
<proteinExistence type="predicted"/>
<dbReference type="SUPFAM" id="SSF103473">
    <property type="entry name" value="MFS general substrate transporter"/>
    <property type="match status" value="1"/>
</dbReference>
<keyword evidence="3 6" id="KW-0812">Transmembrane</keyword>
<dbReference type="AlphaFoldDB" id="A0A498SA65"/>
<evidence type="ECO:0000256" key="2">
    <source>
        <dbReference type="ARBA" id="ARBA00022448"/>
    </source>
</evidence>
<reference evidence="7 8" key="1">
    <citation type="submission" date="2018-08" db="EMBL/GenBank/DDBJ databases">
        <authorList>
            <person name="Laetsch R D."/>
            <person name="Stevens L."/>
            <person name="Kumar S."/>
            <person name="Blaxter L. M."/>
        </authorList>
    </citation>
    <scope>NUCLEOTIDE SEQUENCE [LARGE SCALE GENOMIC DNA]</scope>
</reference>